<feature type="binding site" evidence="12">
    <location>
        <begin position="40"/>
        <end position="44"/>
    </location>
    <ligand>
        <name>substrate</name>
    </ligand>
</feature>
<dbReference type="GO" id="GO:0004747">
    <property type="term" value="F:ribokinase activity"/>
    <property type="evidence" value="ECO:0007669"/>
    <property type="project" value="UniProtKB-UniRule"/>
</dbReference>
<comment type="subunit">
    <text evidence="12">Homodimer.</text>
</comment>
<evidence type="ECO:0000313" key="17">
    <source>
        <dbReference type="Proteomes" id="UP001299608"/>
    </source>
</evidence>
<dbReference type="PRINTS" id="PR00990">
    <property type="entry name" value="RIBOKINASE"/>
</dbReference>
<keyword evidence="16" id="KW-1185">Reference proteome</keyword>
<evidence type="ECO:0000256" key="11">
    <source>
        <dbReference type="ARBA" id="ARBA00023277"/>
    </source>
</evidence>
<evidence type="ECO:0000256" key="7">
    <source>
        <dbReference type="ARBA" id="ARBA00022777"/>
    </source>
</evidence>
<evidence type="ECO:0000256" key="4">
    <source>
        <dbReference type="ARBA" id="ARBA00022679"/>
    </source>
</evidence>
<dbReference type="HAMAP" id="MF_01987">
    <property type="entry name" value="Ribokinase"/>
    <property type="match status" value="1"/>
</dbReference>
<dbReference type="AlphaFoldDB" id="A0AAW5BT41"/>
<organism evidence="14 17">
    <name type="scientific">Enterocloster aldenensis</name>
    <dbReference type="NCBI Taxonomy" id="358742"/>
    <lineage>
        <taxon>Bacteria</taxon>
        <taxon>Bacillati</taxon>
        <taxon>Bacillota</taxon>
        <taxon>Clostridia</taxon>
        <taxon>Lachnospirales</taxon>
        <taxon>Lachnospiraceae</taxon>
        <taxon>Enterocloster</taxon>
    </lineage>
</organism>
<dbReference type="InterPro" id="IPR029056">
    <property type="entry name" value="Ribokinase-like"/>
</dbReference>
<dbReference type="EMBL" id="JAKNGE010000012">
    <property type="protein sequence ID" value="MCG4745984.1"/>
    <property type="molecule type" value="Genomic_DNA"/>
</dbReference>
<dbReference type="RefSeq" id="WP_165642747.1">
    <property type="nucleotide sequence ID" value="NZ_BAABZL010000001.1"/>
</dbReference>
<dbReference type="InterPro" id="IPR002139">
    <property type="entry name" value="Ribo/fructo_kinase"/>
</dbReference>
<evidence type="ECO:0000313" key="15">
    <source>
        <dbReference type="EMBL" id="NSJ51053.1"/>
    </source>
</evidence>
<dbReference type="GO" id="GO:0005524">
    <property type="term" value="F:ATP binding"/>
    <property type="evidence" value="ECO:0007669"/>
    <property type="project" value="UniProtKB-UniRule"/>
</dbReference>
<dbReference type="PROSITE" id="PS00583">
    <property type="entry name" value="PFKB_KINASES_1"/>
    <property type="match status" value="1"/>
</dbReference>
<dbReference type="GeneID" id="97209095"/>
<dbReference type="Proteomes" id="UP000669239">
    <property type="component" value="Unassembled WGS sequence"/>
</dbReference>
<evidence type="ECO:0000259" key="13">
    <source>
        <dbReference type="Pfam" id="PF00294"/>
    </source>
</evidence>
<evidence type="ECO:0000256" key="1">
    <source>
        <dbReference type="ARBA" id="ARBA00005380"/>
    </source>
</evidence>
<evidence type="ECO:0000256" key="8">
    <source>
        <dbReference type="ARBA" id="ARBA00022840"/>
    </source>
</evidence>
<dbReference type="Proteomes" id="UP001299608">
    <property type="component" value="Unassembled WGS sequence"/>
</dbReference>
<reference evidence="15 16" key="1">
    <citation type="journal article" date="2020" name="Cell Host Microbe">
        <title>Functional and Genomic Variation between Human-Derived Isolates of Lachnospiraceae Reveals Inter- and Intra-Species Diversity.</title>
        <authorList>
            <person name="Sorbara M.T."/>
            <person name="Littmann E.R."/>
            <person name="Fontana E."/>
            <person name="Moody T.U."/>
            <person name="Kohout C.E."/>
            <person name="Gjonbalaj M."/>
            <person name="Eaton V."/>
            <person name="Seok R."/>
            <person name="Leiner I.M."/>
            <person name="Pamer E.G."/>
        </authorList>
    </citation>
    <scope>NUCLEOTIDE SEQUENCE [LARGE SCALE GENOMIC DNA]</scope>
    <source>
        <strain evidence="15 16">MSK.1.17</strain>
    </source>
</reference>
<keyword evidence="7 12" id="KW-0418">Kinase</keyword>
<keyword evidence="12" id="KW-0963">Cytoplasm</keyword>
<keyword evidence="4 12" id="KW-0808">Transferase</keyword>
<comment type="activity regulation">
    <text evidence="12">Activated by a monovalent cation that binds near, but not in, the active site. The most likely occupant of the site in vivo is potassium. Ion binding induces a conformational change that may alter substrate affinity.</text>
</comment>
<feature type="binding site" evidence="12">
    <location>
        <begin position="251"/>
        <end position="252"/>
    </location>
    <ligand>
        <name>ATP</name>
        <dbReference type="ChEBI" id="CHEBI:30616"/>
    </ligand>
</feature>
<comment type="cofactor">
    <cofactor evidence="12">
        <name>Mg(2+)</name>
        <dbReference type="ChEBI" id="CHEBI:18420"/>
    </cofactor>
    <text evidence="12">Requires a divalent cation, most likely magnesium in vivo, as an electrophilic catalyst to aid phosphoryl group transfer. It is the chelate of the metal and the nucleotide that is the actual substrate.</text>
</comment>
<feature type="domain" description="Carbohydrate kinase PfkB" evidence="13">
    <location>
        <begin position="4"/>
        <end position="294"/>
    </location>
</feature>
<dbReference type="InterPro" id="IPR002173">
    <property type="entry name" value="Carboh/pur_kinase_PfkB_CS"/>
</dbReference>
<protein>
    <recommendedName>
        <fullName evidence="3 12">Ribokinase</fullName>
        <shortName evidence="12">RK</shortName>
        <ecNumber evidence="2 12">2.7.1.15</ecNumber>
    </recommendedName>
</protein>
<evidence type="ECO:0000256" key="10">
    <source>
        <dbReference type="ARBA" id="ARBA00022958"/>
    </source>
</evidence>
<dbReference type="Gene3D" id="3.40.1190.20">
    <property type="match status" value="1"/>
</dbReference>
<evidence type="ECO:0000256" key="6">
    <source>
        <dbReference type="ARBA" id="ARBA00022741"/>
    </source>
</evidence>
<dbReference type="CDD" id="cd01174">
    <property type="entry name" value="ribokinase"/>
    <property type="match status" value="1"/>
</dbReference>
<dbReference type="PANTHER" id="PTHR10584:SF166">
    <property type="entry name" value="RIBOKINASE"/>
    <property type="match status" value="1"/>
</dbReference>
<keyword evidence="5 12" id="KW-0479">Metal-binding</keyword>
<accession>A0AAW5BT41</accession>
<dbReference type="GO" id="GO:0019303">
    <property type="term" value="P:D-ribose catabolic process"/>
    <property type="evidence" value="ECO:0007669"/>
    <property type="project" value="UniProtKB-UniRule"/>
</dbReference>
<dbReference type="InterPro" id="IPR011877">
    <property type="entry name" value="Ribokinase"/>
</dbReference>
<comment type="pathway">
    <text evidence="12">Carbohydrate metabolism; D-ribose degradation; D-ribose 5-phosphate from beta-D-ribopyranose: step 2/2.</text>
</comment>
<feature type="binding site" evidence="12">
    <location>
        <position position="252"/>
    </location>
    <ligand>
        <name>substrate</name>
    </ligand>
</feature>
<sequence length="307" mass="32881">MDGKVVVIGSLNYDIILKTDRMPLKGETHTAESAQCGGGGKGGNQAVQCAKLGIPTYMAGHVGNDCYGDILIKGLKAYGVDTAYVRRTSAASGMGIVHTLRDGSVFATITKGANHTLEHKDVDEIAHLLDEHTVLVLQMEIPVQVLEYAIQTAAGAGCTILFNMAPAVEFDETYMKMCHYLIMNEVEAQFYTGKDLTSVPAARSGLTEFAGKMGNTCIFTLGKQGAMACRDRGFHYKESYCVKAVETTGAGDSFVGGLAYGVLNHMDLSSMLDFATCCSALTVQGTGAQDSMPDIQAVLDFYRKYSK</sequence>
<feature type="binding site" evidence="12">
    <location>
        <position position="140"/>
    </location>
    <ligand>
        <name>substrate</name>
    </ligand>
</feature>
<dbReference type="GO" id="GO:0005829">
    <property type="term" value="C:cytosol"/>
    <property type="evidence" value="ECO:0007669"/>
    <property type="project" value="TreeGrafter"/>
</dbReference>
<gene>
    <name evidence="12" type="primary">rbsK</name>
    <name evidence="15" type="ORF">G5B36_20405</name>
    <name evidence="14" type="ORF">L0N08_11220</name>
</gene>
<feature type="binding site" evidence="12">
    <location>
        <position position="184"/>
    </location>
    <ligand>
        <name>ATP</name>
        <dbReference type="ChEBI" id="CHEBI:30616"/>
    </ligand>
</feature>
<reference evidence="15" key="2">
    <citation type="submission" date="2020-02" db="EMBL/GenBank/DDBJ databases">
        <authorList>
            <person name="Littmann E."/>
            <person name="Sorbara M."/>
        </authorList>
    </citation>
    <scope>NUCLEOTIDE SEQUENCE</scope>
    <source>
        <strain evidence="15">MSK.1.17</strain>
    </source>
</reference>
<dbReference type="PANTHER" id="PTHR10584">
    <property type="entry name" value="SUGAR KINASE"/>
    <property type="match status" value="1"/>
</dbReference>
<keyword evidence="9 12" id="KW-0460">Magnesium</keyword>
<comment type="caution">
    <text evidence="12">Lacks conserved residue(s) required for the propagation of feature annotation.</text>
</comment>
<evidence type="ECO:0000256" key="3">
    <source>
        <dbReference type="ARBA" id="ARBA00016943"/>
    </source>
</evidence>
<evidence type="ECO:0000256" key="5">
    <source>
        <dbReference type="ARBA" id="ARBA00022723"/>
    </source>
</evidence>
<comment type="similarity">
    <text evidence="12">Belongs to the carbohydrate kinase PfkB family. Ribokinase subfamily.</text>
</comment>
<comment type="similarity">
    <text evidence="1">Belongs to the carbohydrate kinase pfkB family.</text>
</comment>
<keyword evidence="10 12" id="KW-0630">Potassium</keyword>
<comment type="subcellular location">
    <subcellularLocation>
        <location evidence="12">Cytoplasm</location>
    </subcellularLocation>
</comment>
<evidence type="ECO:0000256" key="12">
    <source>
        <dbReference type="HAMAP-Rule" id="MF_01987"/>
    </source>
</evidence>
<keyword evidence="8 12" id="KW-0067">ATP-binding</keyword>
<feature type="binding site" evidence="12">
    <location>
        <position position="285"/>
    </location>
    <ligand>
        <name>K(+)</name>
        <dbReference type="ChEBI" id="CHEBI:29103"/>
    </ligand>
</feature>
<keyword evidence="11 12" id="KW-0119">Carbohydrate metabolism</keyword>
<reference evidence="14" key="3">
    <citation type="submission" date="2022-01" db="EMBL/GenBank/DDBJ databases">
        <title>Collection of gut derived symbiotic bacterial strains cultured from healthy donors.</title>
        <authorList>
            <person name="Lin H."/>
            <person name="Kohout C."/>
            <person name="Waligurski E."/>
            <person name="Pamer E.G."/>
        </authorList>
    </citation>
    <scope>NUCLEOTIDE SEQUENCE</scope>
    <source>
        <strain evidence="14">DFI.6.55</strain>
    </source>
</reference>
<comment type="caution">
    <text evidence="14">The sequence shown here is derived from an EMBL/GenBank/DDBJ whole genome shotgun (WGS) entry which is preliminary data.</text>
</comment>
<feature type="binding site" evidence="12">
    <location>
        <begin position="220"/>
        <end position="225"/>
    </location>
    <ligand>
        <name>ATP</name>
        <dbReference type="ChEBI" id="CHEBI:30616"/>
    </ligand>
</feature>
<evidence type="ECO:0000256" key="2">
    <source>
        <dbReference type="ARBA" id="ARBA00012035"/>
    </source>
</evidence>
<feature type="binding site" evidence="12">
    <location>
        <position position="287"/>
    </location>
    <ligand>
        <name>K(+)</name>
        <dbReference type="ChEBI" id="CHEBI:29103"/>
    </ligand>
</feature>
<evidence type="ECO:0000313" key="16">
    <source>
        <dbReference type="Proteomes" id="UP000669239"/>
    </source>
</evidence>
<feature type="binding site" evidence="12">
    <location>
        <position position="248"/>
    </location>
    <ligand>
        <name>K(+)</name>
        <dbReference type="ChEBI" id="CHEBI:29103"/>
    </ligand>
</feature>
<comment type="catalytic activity">
    <reaction evidence="12">
        <text>D-ribose + ATP = D-ribose 5-phosphate + ADP + H(+)</text>
        <dbReference type="Rhea" id="RHEA:13697"/>
        <dbReference type="ChEBI" id="CHEBI:15378"/>
        <dbReference type="ChEBI" id="CHEBI:30616"/>
        <dbReference type="ChEBI" id="CHEBI:47013"/>
        <dbReference type="ChEBI" id="CHEBI:78346"/>
        <dbReference type="ChEBI" id="CHEBI:456216"/>
        <dbReference type="EC" id="2.7.1.15"/>
    </reaction>
</comment>
<evidence type="ECO:0000256" key="9">
    <source>
        <dbReference type="ARBA" id="ARBA00022842"/>
    </source>
</evidence>
<dbReference type="EC" id="2.7.1.15" evidence="2 12"/>
<dbReference type="EMBL" id="JAAITT010000034">
    <property type="protein sequence ID" value="NSJ51053.1"/>
    <property type="molecule type" value="Genomic_DNA"/>
</dbReference>
<comment type="function">
    <text evidence="12">Catalyzes the phosphorylation of ribose at O-5 in a reaction requiring ATP and magnesium. The resulting D-ribose-5-phosphate can then be used either for sythesis of nucleotides, histidine, and tryptophan, or as a component of the pentose phosphate pathway.</text>
</comment>
<feature type="binding site" evidence="12">
    <location>
        <position position="291"/>
    </location>
    <ligand>
        <name>K(+)</name>
        <dbReference type="ChEBI" id="CHEBI:29103"/>
    </ligand>
</feature>
<keyword evidence="6 12" id="KW-0547">Nucleotide-binding</keyword>
<evidence type="ECO:0000313" key="14">
    <source>
        <dbReference type="EMBL" id="MCG4745984.1"/>
    </source>
</evidence>
<feature type="active site" description="Proton acceptor" evidence="12">
    <location>
        <position position="252"/>
    </location>
</feature>
<feature type="binding site" evidence="12">
    <location>
        <position position="282"/>
    </location>
    <ligand>
        <name>K(+)</name>
        <dbReference type="ChEBI" id="CHEBI:29103"/>
    </ligand>
</feature>
<dbReference type="SUPFAM" id="SSF53613">
    <property type="entry name" value="Ribokinase-like"/>
    <property type="match status" value="1"/>
</dbReference>
<dbReference type="Pfam" id="PF00294">
    <property type="entry name" value="PfkB"/>
    <property type="match status" value="1"/>
</dbReference>
<proteinExistence type="inferred from homology"/>
<dbReference type="GO" id="GO:0046872">
    <property type="term" value="F:metal ion binding"/>
    <property type="evidence" value="ECO:0007669"/>
    <property type="project" value="UniProtKB-KW"/>
</dbReference>
<dbReference type="InterPro" id="IPR011611">
    <property type="entry name" value="PfkB_dom"/>
</dbReference>
<feature type="binding site" evidence="12">
    <location>
        <begin position="12"/>
        <end position="14"/>
    </location>
    <ligand>
        <name>substrate</name>
    </ligand>
</feature>
<name>A0AAW5BT41_9FIRM</name>